<name>A0A6L5Y386_9FIRM</name>
<keyword evidence="3" id="KW-1185">Reference proteome</keyword>
<dbReference type="AlphaFoldDB" id="A0A6L5Y386"/>
<reference evidence="2 3" key="1">
    <citation type="submission" date="2019-08" db="EMBL/GenBank/DDBJ databases">
        <title>In-depth cultivation of the pig gut microbiome towards novel bacterial diversity and tailored functional studies.</title>
        <authorList>
            <person name="Wylensek D."/>
            <person name="Hitch T.C.A."/>
            <person name="Clavel T."/>
        </authorList>
    </citation>
    <scope>NUCLEOTIDE SEQUENCE [LARGE SCALE GENOMIC DNA]</scope>
    <source>
        <strain evidence="2 3">WCA-MUC-591-APC-3H</strain>
    </source>
</reference>
<dbReference type="PANTHER" id="PTHR33169:SF14">
    <property type="entry name" value="TRANSCRIPTIONAL REGULATOR RV3488"/>
    <property type="match status" value="1"/>
</dbReference>
<accession>A0A6L5Y386</accession>
<dbReference type="Pfam" id="PF03551">
    <property type="entry name" value="PadR"/>
    <property type="match status" value="1"/>
</dbReference>
<dbReference type="InterPro" id="IPR036388">
    <property type="entry name" value="WH-like_DNA-bd_sf"/>
</dbReference>
<dbReference type="InterPro" id="IPR005149">
    <property type="entry name" value="Tscrpt_reg_PadR_N"/>
</dbReference>
<dbReference type="Gene3D" id="1.10.10.10">
    <property type="entry name" value="Winged helix-like DNA-binding domain superfamily/Winged helix DNA-binding domain"/>
    <property type="match status" value="1"/>
</dbReference>
<protein>
    <submittedName>
        <fullName evidence="2">PadR family transcriptional regulator</fullName>
    </submittedName>
</protein>
<sequence length="118" mass="13819">MARGRSSFKMGTVEMLVLYLLEKKDLYGYQLTSLIREISGGDVDVQESTLYPTVYKLREKGYLSEREVIVGKRRLRVYYHLEDPGRERLAVLLDDYRQITRGIQRILECDTLPEEQGK</sequence>
<dbReference type="InterPro" id="IPR052509">
    <property type="entry name" value="Metal_resp_DNA-bind_regulator"/>
</dbReference>
<feature type="domain" description="Transcription regulator PadR N-terminal" evidence="1">
    <location>
        <begin position="17"/>
        <end position="90"/>
    </location>
</feature>
<evidence type="ECO:0000259" key="1">
    <source>
        <dbReference type="Pfam" id="PF03551"/>
    </source>
</evidence>
<dbReference type="Proteomes" id="UP000474676">
    <property type="component" value="Unassembled WGS sequence"/>
</dbReference>
<dbReference type="SUPFAM" id="SSF46785">
    <property type="entry name" value="Winged helix' DNA-binding domain"/>
    <property type="match status" value="1"/>
</dbReference>
<comment type="caution">
    <text evidence="2">The sequence shown here is derived from an EMBL/GenBank/DDBJ whole genome shotgun (WGS) entry which is preliminary data.</text>
</comment>
<dbReference type="RefSeq" id="WP_154573721.1">
    <property type="nucleotide sequence ID" value="NZ_JAQXGS010000109.1"/>
</dbReference>
<dbReference type="PANTHER" id="PTHR33169">
    <property type="entry name" value="PADR-FAMILY TRANSCRIPTIONAL REGULATOR"/>
    <property type="match status" value="1"/>
</dbReference>
<organism evidence="2 3">
    <name type="scientific">Hornefia butyriciproducens</name>
    <dbReference type="NCBI Taxonomy" id="2652293"/>
    <lineage>
        <taxon>Bacteria</taxon>
        <taxon>Bacillati</taxon>
        <taxon>Bacillota</taxon>
        <taxon>Clostridia</taxon>
        <taxon>Peptostreptococcales</taxon>
        <taxon>Anaerovoracaceae</taxon>
        <taxon>Hornefia</taxon>
    </lineage>
</organism>
<gene>
    <name evidence="2" type="ORF">FYJ64_02675</name>
</gene>
<evidence type="ECO:0000313" key="3">
    <source>
        <dbReference type="Proteomes" id="UP000474676"/>
    </source>
</evidence>
<dbReference type="EMBL" id="VUMZ01000002">
    <property type="protein sequence ID" value="MST51234.1"/>
    <property type="molecule type" value="Genomic_DNA"/>
</dbReference>
<evidence type="ECO:0000313" key="2">
    <source>
        <dbReference type="EMBL" id="MST51234.1"/>
    </source>
</evidence>
<proteinExistence type="predicted"/>
<dbReference type="GeneID" id="303114218"/>
<dbReference type="InterPro" id="IPR036390">
    <property type="entry name" value="WH_DNA-bd_sf"/>
</dbReference>